<protein>
    <recommendedName>
        <fullName evidence="6">Flagellar hook-length control protein FliK</fullName>
    </recommendedName>
</protein>
<evidence type="ECO:0000256" key="1">
    <source>
        <dbReference type="SAM" id="MobiDB-lite"/>
    </source>
</evidence>
<name>H1XPZ8_CALAY</name>
<feature type="region of interest" description="Disordered" evidence="1">
    <location>
        <begin position="275"/>
        <end position="309"/>
    </location>
</feature>
<organism evidence="3 4">
    <name type="scientific">Caldithrix abyssi DSM 13497</name>
    <dbReference type="NCBI Taxonomy" id="880073"/>
    <lineage>
        <taxon>Bacteria</taxon>
        <taxon>Pseudomonadati</taxon>
        <taxon>Calditrichota</taxon>
        <taxon>Calditrichia</taxon>
        <taxon>Calditrichales</taxon>
        <taxon>Calditrichaceae</taxon>
        <taxon>Caldithrix</taxon>
    </lineage>
</organism>
<evidence type="ECO:0000313" key="5">
    <source>
        <dbReference type="Proteomes" id="UP000183868"/>
    </source>
</evidence>
<dbReference type="EMBL" id="CP018099">
    <property type="protein sequence ID" value="APF18224.1"/>
    <property type="molecule type" value="Genomic_DNA"/>
</dbReference>
<evidence type="ECO:0000313" key="4">
    <source>
        <dbReference type="Proteomes" id="UP000004671"/>
    </source>
</evidence>
<accession>H1XPZ8</accession>
<proteinExistence type="predicted"/>
<evidence type="ECO:0008006" key="6">
    <source>
        <dbReference type="Google" id="ProtNLM"/>
    </source>
</evidence>
<keyword evidence="4" id="KW-1185">Reference proteome</keyword>
<feature type="region of interest" description="Disordered" evidence="1">
    <location>
        <begin position="490"/>
        <end position="519"/>
    </location>
</feature>
<dbReference type="Proteomes" id="UP000004671">
    <property type="component" value="Chromosome"/>
</dbReference>
<evidence type="ECO:0000313" key="3">
    <source>
        <dbReference type="EMBL" id="EHO42249.1"/>
    </source>
</evidence>
<gene>
    <name evidence="2" type="ORF">Cabys_1475</name>
    <name evidence="3" type="ORF">Calab_2639</name>
</gene>
<dbReference type="Proteomes" id="UP000183868">
    <property type="component" value="Chromosome"/>
</dbReference>
<dbReference type="EMBL" id="CM001402">
    <property type="protein sequence ID" value="EHO42249.1"/>
    <property type="molecule type" value="Genomic_DNA"/>
</dbReference>
<dbReference type="STRING" id="880073.Cabys_1475"/>
<dbReference type="KEGG" id="caby:Cabys_1475"/>
<reference evidence="2 5" key="2">
    <citation type="submission" date="2016-11" db="EMBL/GenBank/DDBJ databases">
        <title>Genomic analysis of Caldithrix abyssi and proposal of a novel bacterial phylum Caldithrichaeota.</title>
        <authorList>
            <person name="Kublanov I."/>
            <person name="Sigalova O."/>
            <person name="Gavrilov S."/>
            <person name="Lebedinsky A."/>
            <person name="Ivanova N."/>
            <person name="Daum C."/>
            <person name="Reddy T."/>
            <person name="Klenk H.P."/>
            <person name="Goker M."/>
            <person name="Reva O."/>
            <person name="Miroshnichenko M."/>
            <person name="Kyprides N."/>
            <person name="Woyke T."/>
            <person name="Gelfand M."/>
        </authorList>
    </citation>
    <scope>NUCLEOTIDE SEQUENCE [LARGE SCALE GENOMIC DNA]</scope>
    <source>
        <strain evidence="2 5">LF13</strain>
    </source>
</reference>
<dbReference type="AlphaFoldDB" id="H1XPZ8"/>
<dbReference type="PaxDb" id="880073-Calab_2639"/>
<evidence type="ECO:0000313" key="2">
    <source>
        <dbReference type="EMBL" id="APF18224.1"/>
    </source>
</evidence>
<feature type="region of interest" description="Disordered" evidence="1">
    <location>
        <begin position="78"/>
        <end position="109"/>
    </location>
</feature>
<reference evidence="3 4" key="1">
    <citation type="submission" date="2011-09" db="EMBL/GenBank/DDBJ databases">
        <title>The permanent draft genome of Caldithrix abyssi DSM 13497.</title>
        <authorList>
            <consortium name="US DOE Joint Genome Institute (JGI-PGF)"/>
            <person name="Lucas S."/>
            <person name="Han J."/>
            <person name="Lapidus A."/>
            <person name="Bruce D."/>
            <person name="Goodwin L."/>
            <person name="Pitluck S."/>
            <person name="Peters L."/>
            <person name="Kyrpides N."/>
            <person name="Mavromatis K."/>
            <person name="Ivanova N."/>
            <person name="Mikhailova N."/>
            <person name="Chertkov O."/>
            <person name="Detter J.C."/>
            <person name="Tapia R."/>
            <person name="Han C."/>
            <person name="Land M."/>
            <person name="Hauser L."/>
            <person name="Markowitz V."/>
            <person name="Cheng J.-F."/>
            <person name="Hugenholtz P."/>
            <person name="Woyke T."/>
            <person name="Wu D."/>
            <person name="Spring S."/>
            <person name="Brambilla E."/>
            <person name="Klenk H.-P."/>
            <person name="Eisen J.A."/>
        </authorList>
    </citation>
    <scope>NUCLEOTIDE SEQUENCE [LARGE SCALE GENOMIC DNA]</scope>
    <source>
        <strain evidence="3 4">DSM 13497</strain>
    </source>
</reference>
<dbReference type="HOGENOM" id="CLU_507797_0_0_0"/>
<dbReference type="RefSeq" id="WP_006929533.1">
    <property type="nucleotide sequence ID" value="NZ_CM001402.1"/>
</dbReference>
<sequence length="536" mass="57320">MKNLILDLTGSVKKNLLHGAEQKNKGLLTKGERGVAWKDQNSLFYNLWAAQSQTPVKQVKASNEPIVIPVQTAAARLSKNPQQKLAADTKQGRIPTALDHPEGQDTGPAAENSLQAFVLNVPLAAAQKTIETPSAVPAGQTAQTALETLTARILQTALNSRALAGLSSKIVKVDYQIEPGAFATIQQKLGLNTAKGVAGLNGGAQSAKGSVFFKNLSGQMWEAVENPAEIQRLVKQFSLKTTPGMEATINAQKGQGEAPLALEVKINTKGLSALQNPDAAGLQQGSMSRLEGKKGGAKNPTAPQTSVNNEPFPGATAQKGADLNVPLRLKVEPVQKTTGSSVLEDGLAETLKQSQTQATDELFKQLKIEIQQLPTPVFNRGASMVGPNVAAASHFSNLENVVAKIQELLDQARAMHLQNRNIQMSLEETPVGKMDIQYRSNEHQLTILVENEQIKNELLKFTPVIQQNLSDKGIALNGFQVNVGQFGQSEGGKHASGKNNHKTANAAKAGKEVTAHESQSTALNRKFGYNTMEITI</sequence>